<protein>
    <recommendedName>
        <fullName evidence="5">CCHC-type domain-containing protein</fullName>
    </recommendedName>
</protein>
<dbReference type="InterPro" id="IPR025558">
    <property type="entry name" value="DUF4283"/>
</dbReference>
<evidence type="ECO:0000259" key="3">
    <source>
        <dbReference type="Pfam" id="PF14392"/>
    </source>
</evidence>
<dbReference type="AlphaFoldDB" id="A0A2N9G7P9"/>
<dbReference type="Pfam" id="PF14392">
    <property type="entry name" value="zf-CCHC_4"/>
    <property type="match status" value="1"/>
</dbReference>
<reference evidence="4" key="1">
    <citation type="submission" date="2018-02" db="EMBL/GenBank/DDBJ databases">
        <authorList>
            <person name="Cohen D.B."/>
            <person name="Kent A.D."/>
        </authorList>
    </citation>
    <scope>NUCLEOTIDE SEQUENCE</scope>
</reference>
<dbReference type="EMBL" id="OIVN01001545">
    <property type="protein sequence ID" value="SPC95144.1"/>
    <property type="molecule type" value="Genomic_DNA"/>
</dbReference>
<dbReference type="InterPro" id="IPR025836">
    <property type="entry name" value="Zn_knuckle_CX2CX4HX4C"/>
</dbReference>
<evidence type="ECO:0000256" key="1">
    <source>
        <dbReference type="SAM" id="MobiDB-lite"/>
    </source>
</evidence>
<organism evidence="4">
    <name type="scientific">Fagus sylvatica</name>
    <name type="common">Beechnut</name>
    <dbReference type="NCBI Taxonomy" id="28930"/>
    <lineage>
        <taxon>Eukaryota</taxon>
        <taxon>Viridiplantae</taxon>
        <taxon>Streptophyta</taxon>
        <taxon>Embryophyta</taxon>
        <taxon>Tracheophyta</taxon>
        <taxon>Spermatophyta</taxon>
        <taxon>Magnoliopsida</taxon>
        <taxon>eudicotyledons</taxon>
        <taxon>Gunneridae</taxon>
        <taxon>Pentapetalae</taxon>
        <taxon>rosids</taxon>
        <taxon>fabids</taxon>
        <taxon>Fagales</taxon>
        <taxon>Fagaceae</taxon>
        <taxon>Fagus</taxon>
    </lineage>
</organism>
<evidence type="ECO:0000313" key="4">
    <source>
        <dbReference type="EMBL" id="SPC95144.1"/>
    </source>
</evidence>
<name>A0A2N9G7P9_FAGSY</name>
<feature type="compositionally biased region" description="Pro residues" evidence="1">
    <location>
        <begin position="261"/>
        <end position="272"/>
    </location>
</feature>
<dbReference type="PANTHER" id="PTHR31286:SF167">
    <property type="entry name" value="OS09G0268800 PROTEIN"/>
    <property type="match status" value="1"/>
</dbReference>
<gene>
    <name evidence="4" type="ORF">FSB_LOCUS23026</name>
</gene>
<sequence length="527" mass="60810">MESLEGLWEKFSLSEVEGNMVDLISTPDQPKSFLAAKFLTRRTLNVESVARTFKPLWRTDHGFTIRDMNDNRLVFVFDDEADRERVLMGEPWAYDKHLIILQRIEEDEAIDEVQFCETAFWVQMHGLPIRRMNNETAATIGSSLGSIVQGVESGANVDGGTAMRIRVSLDITKPLCRGRKARFEKDRETWIAFRYERLPNFCYWCGHVTHSDKDCPYWLRNKDSLRLEEQQFGPWLRASNDRPWRKMEVKIDGIARKPPTRQKPPQTPPPHSQPQTAIPTLPTKNTPTAHPDQTHHPNPTPPHNYPLSPLPHISQSHPQPVPPPESTHTANPQTTLVDFPTNMEVEENPGFTPDLAQRVIRGEDIFENQLREINQAIEYHKILKENIPKNNPNPIPIPSPTISAEPLPNPNHYAVLGDITNSKPKLTPAKKSWKKLARSKELYDTPYWNPCNLNVHPHTWKKIWPMQRVQRNIVELTLTRYRWRLLCSPAESNECFSLELSWAWEPTYNSGTSTVNTCPRSRYRVSN</sequence>
<feature type="compositionally biased region" description="Polar residues" evidence="1">
    <location>
        <begin position="273"/>
        <end position="288"/>
    </location>
</feature>
<proteinExistence type="predicted"/>
<feature type="region of interest" description="Disordered" evidence="1">
    <location>
        <begin position="253"/>
        <end position="333"/>
    </location>
</feature>
<evidence type="ECO:0000259" key="2">
    <source>
        <dbReference type="Pfam" id="PF14111"/>
    </source>
</evidence>
<dbReference type="Pfam" id="PF14111">
    <property type="entry name" value="DUF4283"/>
    <property type="match status" value="1"/>
</dbReference>
<feature type="domain" description="DUF4283" evidence="2">
    <location>
        <begin position="31"/>
        <end position="110"/>
    </location>
</feature>
<dbReference type="PANTHER" id="PTHR31286">
    <property type="entry name" value="GLYCINE-RICH CELL WALL STRUCTURAL PROTEIN 1.8-LIKE"/>
    <property type="match status" value="1"/>
</dbReference>
<feature type="domain" description="Zinc knuckle CX2CX4HX4C" evidence="3">
    <location>
        <begin position="169"/>
        <end position="217"/>
    </location>
</feature>
<accession>A0A2N9G7P9</accession>
<evidence type="ECO:0008006" key="5">
    <source>
        <dbReference type="Google" id="ProtNLM"/>
    </source>
</evidence>
<dbReference type="InterPro" id="IPR040256">
    <property type="entry name" value="At4g02000-like"/>
</dbReference>